<evidence type="ECO:0000313" key="2">
    <source>
        <dbReference type="EMBL" id="CAH8305877.1"/>
    </source>
</evidence>
<reference evidence="2 3" key="1">
    <citation type="submission" date="2022-03" db="EMBL/GenBank/DDBJ databases">
        <authorList>
            <person name="Macdonald S."/>
            <person name="Ahmed S."/>
            <person name="Newling K."/>
        </authorList>
    </citation>
    <scope>NUCLEOTIDE SEQUENCE [LARGE SCALE GENOMIC DNA]</scope>
</reference>
<keyword evidence="3" id="KW-1185">Reference proteome</keyword>
<sequence>MSFGGWLEIIHSFSRVKKKIPFLSLATSKAIRRFADFETVKVHNMEEELRDQKAHMDYYNMLHLVSEAQFGIPKLCPCGAITKETVEEEDTYDYFPGKRYFVCTQFTNDGLHFRQPWVKDIQEEVERLKERYHAQEKVLRECQALKVSDEFML</sequence>
<dbReference type="EMBL" id="CAKOAT010062155">
    <property type="protein sequence ID" value="CAH8305877.1"/>
    <property type="molecule type" value="Genomic_DNA"/>
</dbReference>
<accession>A0ABC8IZ49</accession>
<evidence type="ECO:0000313" key="3">
    <source>
        <dbReference type="Proteomes" id="UP001642260"/>
    </source>
</evidence>
<protein>
    <submittedName>
        <fullName evidence="2">Uncharacterized protein</fullName>
    </submittedName>
</protein>
<comment type="caution">
    <text evidence="2">The sequence shown here is derived from an EMBL/GenBank/DDBJ whole genome shotgun (WGS) entry which is preliminary data.</text>
</comment>
<proteinExistence type="predicted"/>
<organism evidence="2 3">
    <name type="scientific">Eruca vesicaria subsp. sativa</name>
    <name type="common">Garden rocket</name>
    <name type="synonym">Eruca sativa</name>
    <dbReference type="NCBI Taxonomy" id="29727"/>
    <lineage>
        <taxon>Eukaryota</taxon>
        <taxon>Viridiplantae</taxon>
        <taxon>Streptophyta</taxon>
        <taxon>Embryophyta</taxon>
        <taxon>Tracheophyta</taxon>
        <taxon>Spermatophyta</taxon>
        <taxon>Magnoliopsida</taxon>
        <taxon>eudicotyledons</taxon>
        <taxon>Gunneridae</taxon>
        <taxon>Pentapetalae</taxon>
        <taxon>rosids</taxon>
        <taxon>malvids</taxon>
        <taxon>Brassicales</taxon>
        <taxon>Brassicaceae</taxon>
        <taxon>Brassiceae</taxon>
        <taxon>Eruca</taxon>
    </lineage>
</organism>
<name>A0ABC8IZ49_ERUVS</name>
<gene>
    <name evidence="2" type="ORF">ERUC_LOCUS4004</name>
</gene>
<dbReference type="Proteomes" id="UP001642260">
    <property type="component" value="Unassembled WGS sequence"/>
</dbReference>
<dbReference type="AlphaFoldDB" id="A0ABC8IZ49"/>
<evidence type="ECO:0000256" key="1">
    <source>
        <dbReference type="SAM" id="Coils"/>
    </source>
</evidence>
<keyword evidence="1" id="KW-0175">Coiled coil</keyword>
<feature type="coiled-coil region" evidence="1">
    <location>
        <begin position="118"/>
        <end position="145"/>
    </location>
</feature>